<keyword evidence="7 10" id="KW-1133">Transmembrane helix</keyword>
<dbReference type="InterPro" id="IPR002528">
    <property type="entry name" value="MATE_fam"/>
</dbReference>
<dbReference type="GO" id="GO:0005886">
    <property type="term" value="C:plasma membrane"/>
    <property type="evidence" value="ECO:0007669"/>
    <property type="project" value="UniProtKB-SubCell"/>
</dbReference>
<dbReference type="InterPro" id="IPR045070">
    <property type="entry name" value="MATE_MepA-like"/>
</dbReference>
<keyword evidence="6 10" id="KW-0812">Transmembrane</keyword>
<gene>
    <name evidence="11" type="primary">mepA_4</name>
    <name evidence="11" type="ORF">NCTC13150_01583</name>
</gene>
<comment type="caution">
    <text evidence="11">The sequence shown here is derived from an EMBL/GenBank/DDBJ whole genome shotgun (WGS) entry which is preliminary data.</text>
</comment>
<feature type="transmembrane region" description="Helical" evidence="10">
    <location>
        <begin position="97"/>
        <end position="120"/>
    </location>
</feature>
<feature type="transmembrane region" description="Helical" evidence="10">
    <location>
        <begin position="140"/>
        <end position="161"/>
    </location>
</feature>
<keyword evidence="9" id="KW-0046">Antibiotic resistance</keyword>
<name>A0A8H2QTK9_9FIRM</name>
<evidence type="ECO:0000256" key="4">
    <source>
        <dbReference type="ARBA" id="ARBA00022448"/>
    </source>
</evidence>
<feature type="transmembrane region" description="Helical" evidence="10">
    <location>
        <begin position="427"/>
        <end position="446"/>
    </location>
</feature>
<evidence type="ECO:0000256" key="9">
    <source>
        <dbReference type="ARBA" id="ARBA00023251"/>
    </source>
</evidence>
<evidence type="ECO:0000313" key="11">
    <source>
        <dbReference type="EMBL" id="VFB17005.1"/>
    </source>
</evidence>
<feature type="transmembrane region" description="Helical" evidence="10">
    <location>
        <begin position="366"/>
        <end position="391"/>
    </location>
</feature>
<accession>A0A8H2QTK9</accession>
<keyword evidence="4" id="KW-0813">Transport</keyword>
<proteinExistence type="inferred from homology"/>
<feature type="transmembrane region" description="Helical" evidence="10">
    <location>
        <begin position="324"/>
        <end position="346"/>
    </location>
</feature>
<dbReference type="InterPro" id="IPR051327">
    <property type="entry name" value="MATE_MepA_subfamily"/>
</dbReference>
<protein>
    <recommendedName>
        <fullName evidence="3">Multidrug export protein MepA</fullName>
    </recommendedName>
</protein>
<evidence type="ECO:0000256" key="5">
    <source>
        <dbReference type="ARBA" id="ARBA00022475"/>
    </source>
</evidence>
<evidence type="ECO:0000256" key="6">
    <source>
        <dbReference type="ARBA" id="ARBA00022692"/>
    </source>
</evidence>
<dbReference type="GO" id="GO:0046677">
    <property type="term" value="P:response to antibiotic"/>
    <property type="evidence" value="ECO:0007669"/>
    <property type="project" value="UniProtKB-KW"/>
</dbReference>
<evidence type="ECO:0000256" key="2">
    <source>
        <dbReference type="ARBA" id="ARBA00008417"/>
    </source>
</evidence>
<feature type="transmembrane region" description="Helical" evidence="10">
    <location>
        <begin position="403"/>
        <end position="421"/>
    </location>
</feature>
<dbReference type="AlphaFoldDB" id="A0A8H2QTK9"/>
<organism evidence="11 12">
    <name type="scientific">Urinicoccus massiliensis</name>
    <dbReference type="NCBI Taxonomy" id="1723382"/>
    <lineage>
        <taxon>Bacteria</taxon>
        <taxon>Bacillati</taxon>
        <taxon>Bacillota</taxon>
        <taxon>Tissierellia</taxon>
        <taxon>Tissierellales</taxon>
        <taxon>Peptoniphilaceae</taxon>
        <taxon>Urinicoccus</taxon>
    </lineage>
</organism>
<feature type="transmembrane region" description="Helical" evidence="10">
    <location>
        <begin position="241"/>
        <end position="262"/>
    </location>
</feature>
<dbReference type="EMBL" id="CAACYI010000001">
    <property type="protein sequence ID" value="VFB17005.1"/>
    <property type="molecule type" value="Genomic_DNA"/>
</dbReference>
<keyword evidence="5" id="KW-1003">Cell membrane</keyword>
<dbReference type="Proteomes" id="UP000377798">
    <property type="component" value="Unassembled WGS sequence"/>
</dbReference>
<dbReference type="GO" id="GO:0015297">
    <property type="term" value="F:antiporter activity"/>
    <property type="evidence" value="ECO:0007669"/>
    <property type="project" value="InterPro"/>
</dbReference>
<evidence type="ECO:0000256" key="10">
    <source>
        <dbReference type="SAM" id="Phobius"/>
    </source>
</evidence>
<evidence type="ECO:0000256" key="3">
    <source>
        <dbReference type="ARBA" id="ARBA00022106"/>
    </source>
</evidence>
<dbReference type="PIRSF" id="PIRSF006603">
    <property type="entry name" value="DinF"/>
    <property type="match status" value="1"/>
</dbReference>
<dbReference type="PANTHER" id="PTHR43823:SF3">
    <property type="entry name" value="MULTIDRUG EXPORT PROTEIN MEPA"/>
    <property type="match status" value="1"/>
</dbReference>
<dbReference type="InterPro" id="IPR048279">
    <property type="entry name" value="MdtK-like"/>
</dbReference>
<evidence type="ECO:0000256" key="1">
    <source>
        <dbReference type="ARBA" id="ARBA00004651"/>
    </source>
</evidence>
<evidence type="ECO:0000256" key="8">
    <source>
        <dbReference type="ARBA" id="ARBA00023136"/>
    </source>
</evidence>
<dbReference type="GO" id="GO:0042910">
    <property type="term" value="F:xenobiotic transmembrane transporter activity"/>
    <property type="evidence" value="ECO:0007669"/>
    <property type="project" value="InterPro"/>
</dbReference>
<dbReference type="Pfam" id="PF01554">
    <property type="entry name" value="MatE"/>
    <property type="match status" value="2"/>
</dbReference>
<feature type="transmembrane region" description="Helical" evidence="10">
    <location>
        <begin position="173"/>
        <end position="192"/>
    </location>
</feature>
<evidence type="ECO:0000256" key="7">
    <source>
        <dbReference type="ARBA" id="ARBA00022989"/>
    </source>
</evidence>
<feature type="transmembrane region" description="Helical" evidence="10">
    <location>
        <begin position="282"/>
        <end position="303"/>
    </location>
</feature>
<dbReference type="NCBIfam" id="TIGR00797">
    <property type="entry name" value="matE"/>
    <property type="match status" value="1"/>
</dbReference>
<feature type="transmembrane region" description="Helical" evidence="10">
    <location>
        <begin position="60"/>
        <end position="85"/>
    </location>
</feature>
<comment type="subcellular location">
    <subcellularLocation>
        <location evidence="1">Cell membrane</location>
        <topology evidence="1">Multi-pass membrane protein</topology>
    </subcellularLocation>
</comment>
<dbReference type="PANTHER" id="PTHR43823">
    <property type="entry name" value="SPORULATION PROTEIN YKVU"/>
    <property type="match status" value="1"/>
</dbReference>
<keyword evidence="12" id="KW-1185">Reference proteome</keyword>
<dbReference type="RefSeq" id="WP_219849967.1">
    <property type="nucleotide sequence ID" value="NZ_CAACYI010000001.1"/>
</dbReference>
<sequence length="460" mass="50277">MTRSHEYRNPMGYGEIGPLIRQYAIPSIISGLVGALYNIVDQIFIGQGVGILGNAATNVAFPFTNMALALGLLVGVGASASYSLNLGRNKKDLAGNYIFQGLSLLFLVSLLLMVSTRIFLKPLLIGFGATEKVLPLAYEYMLMINLGMPALMGVAGLTNVIRADGGPKFAMMANLVGAIINTILDPIFIFVFKWGMAGAGLATIIGQYVGFILCLIYLMNLKSVDQKFHLPWPKWSYAKNIFSLGASPLINQMAFMVTQIVLNNVLTYFGGQSIYGAEIPLAAVGVISKVTVIYISFVIGVSGGAQPIIGYNYGAKQYDRVKEAYFKALKPIMICSVITFLIIEIFPKQILMLFGEGSDLYYQFGIKYFRIFCGTIFLDGIQPLTAFFFTGIGKALRGTLISLTRQIIFLVPLIYFFARFFGIEGVLYAGPISDIAAFAVSVVLIYKEILDMEKLKSQLA</sequence>
<dbReference type="CDD" id="cd13143">
    <property type="entry name" value="MATE_MepA_like"/>
    <property type="match status" value="1"/>
</dbReference>
<feature type="transmembrane region" description="Helical" evidence="10">
    <location>
        <begin position="198"/>
        <end position="220"/>
    </location>
</feature>
<reference evidence="11 12" key="1">
    <citation type="submission" date="2019-02" db="EMBL/GenBank/DDBJ databases">
        <authorList>
            <consortium name="Pathogen Informatics"/>
        </authorList>
    </citation>
    <scope>NUCLEOTIDE SEQUENCE [LARGE SCALE GENOMIC DNA]</scope>
    <source>
        <strain evidence="11 12">3012STDY7089603</strain>
    </source>
</reference>
<keyword evidence="8 10" id="KW-0472">Membrane</keyword>
<comment type="similarity">
    <text evidence="2">Belongs to the multi antimicrobial extrusion (MATE) (TC 2.A.66.1) family. MepA subfamily.</text>
</comment>
<feature type="transmembrane region" description="Helical" evidence="10">
    <location>
        <begin position="20"/>
        <end position="40"/>
    </location>
</feature>
<evidence type="ECO:0000313" key="12">
    <source>
        <dbReference type="Proteomes" id="UP000377798"/>
    </source>
</evidence>